<comment type="cofactor">
    <cofactor evidence="4">
        <name>heme</name>
        <dbReference type="ChEBI" id="CHEBI:30413"/>
    </cofactor>
</comment>
<dbReference type="PRINTS" id="PR00385">
    <property type="entry name" value="P450"/>
</dbReference>
<accession>A0AA39Z6X0</accession>
<dbReference type="GO" id="GO:0004497">
    <property type="term" value="F:monooxygenase activity"/>
    <property type="evidence" value="ECO:0007669"/>
    <property type="project" value="InterPro"/>
</dbReference>
<keyword evidence="2 4" id="KW-0479">Metal-binding</keyword>
<dbReference type="Proteomes" id="UP001174997">
    <property type="component" value="Unassembled WGS sequence"/>
</dbReference>
<dbReference type="InterPro" id="IPR002401">
    <property type="entry name" value="Cyt_P450_E_grp-I"/>
</dbReference>
<evidence type="ECO:0000313" key="6">
    <source>
        <dbReference type="Proteomes" id="UP001174997"/>
    </source>
</evidence>
<dbReference type="InterPro" id="IPR001128">
    <property type="entry name" value="Cyt_P450"/>
</dbReference>
<keyword evidence="3 4" id="KW-0408">Iron</keyword>
<dbReference type="InterPro" id="IPR036396">
    <property type="entry name" value="Cyt_P450_sf"/>
</dbReference>
<name>A0AA39Z6X0_9PEZI</name>
<gene>
    <name evidence="5" type="ORF">QBC41DRAFT_349795</name>
</gene>
<dbReference type="GO" id="GO:0020037">
    <property type="term" value="F:heme binding"/>
    <property type="evidence" value="ECO:0007669"/>
    <property type="project" value="InterPro"/>
</dbReference>
<dbReference type="Pfam" id="PF00067">
    <property type="entry name" value="p450"/>
    <property type="match status" value="1"/>
</dbReference>
<dbReference type="GO" id="GO:0016705">
    <property type="term" value="F:oxidoreductase activity, acting on paired donors, with incorporation or reduction of molecular oxygen"/>
    <property type="evidence" value="ECO:0007669"/>
    <property type="project" value="InterPro"/>
</dbReference>
<organism evidence="5 6">
    <name type="scientific">Cercophora samala</name>
    <dbReference type="NCBI Taxonomy" id="330535"/>
    <lineage>
        <taxon>Eukaryota</taxon>
        <taxon>Fungi</taxon>
        <taxon>Dikarya</taxon>
        <taxon>Ascomycota</taxon>
        <taxon>Pezizomycotina</taxon>
        <taxon>Sordariomycetes</taxon>
        <taxon>Sordariomycetidae</taxon>
        <taxon>Sordariales</taxon>
        <taxon>Lasiosphaeriaceae</taxon>
        <taxon>Cercophora</taxon>
    </lineage>
</organism>
<dbReference type="AlphaFoldDB" id="A0AA39Z6X0"/>
<dbReference type="PANTHER" id="PTHR24305">
    <property type="entry name" value="CYTOCHROME P450"/>
    <property type="match status" value="1"/>
</dbReference>
<dbReference type="PRINTS" id="PR00463">
    <property type="entry name" value="EP450I"/>
</dbReference>
<keyword evidence="1 4" id="KW-0349">Heme</keyword>
<reference evidence="5" key="1">
    <citation type="submission" date="2023-06" db="EMBL/GenBank/DDBJ databases">
        <title>Genome-scale phylogeny and comparative genomics of the fungal order Sordariales.</title>
        <authorList>
            <consortium name="Lawrence Berkeley National Laboratory"/>
            <person name="Hensen N."/>
            <person name="Bonometti L."/>
            <person name="Westerberg I."/>
            <person name="Brannstrom I.O."/>
            <person name="Guillou S."/>
            <person name="Cros-Aarteil S."/>
            <person name="Calhoun S."/>
            <person name="Haridas S."/>
            <person name="Kuo A."/>
            <person name="Mondo S."/>
            <person name="Pangilinan J."/>
            <person name="Riley R."/>
            <person name="Labutti K."/>
            <person name="Andreopoulos B."/>
            <person name="Lipzen A."/>
            <person name="Chen C."/>
            <person name="Yanf M."/>
            <person name="Daum C."/>
            <person name="Ng V."/>
            <person name="Clum A."/>
            <person name="Steindorff A."/>
            <person name="Ohm R."/>
            <person name="Martin F."/>
            <person name="Silar P."/>
            <person name="Natvig D."/>
            <person name="Lalanne C."/>
            <person name="Gautier V."/>
            <person name="Ament-Velasquez S.L."/>
            <person name="Kruys A."/>
            <person name="Hutchinson M.I."/>
            <person name="Powell A.J."/>
            <person name="Barry K."/>
            <person name="Miller A.N."/>
            <person name="Grigoriev I.V."/>
            <person name="Debuchy R."/>
            <person name="Gladieux P."/>
            <person name="Thoren M.H."/>
            <person name="Johannesson H."/>
        </authorList>
    </citation>
    <scope>NUCLEOTIDE SEQUENCE</scope>
    <source>
        <strain evidence="5">CBS 307.81</strain>
    </source>
</reference>
<evidence type="ECO:0000313" key="5">
    <source>
        <dbReference type="EMBL" id="KAK0665231.1"/>
    </source>
</evidence>
<evidence type="ECO:0000256" key="3">
    <source>
        <dbReference type="ARBA" id="ARBA00023004"/>
    </source>
</evidence>
<dbReference type="Gene3D" id="1.10.630.10">
    <property type="entry name" value="Cytochrome P450"/>
    <property type="match status" value="1"/>
</dbReference>
<protein>
    <submittedName>
        <fullName evidence="5">Cytochrome P450 E-class, group I</fullName>
    </submittedName>
</protein>
<comment type="caution">
    <text evidence="5">The sequence shown here is derived from an EMBL/GenBank/DDBJ whole genome shotgun (WGS) entry which is preliminary data.</text>
</comment>
<evidence type="ECO:0000256" key="2">
    <source>
        <dbReference type="ARBA" id="ARBA00022723"/>
    </source>
</evidence>
<keyword evidence="6" id="KW-1185">Reference proteome</keyword>
<evidence type="ECO:0000256" key="1">
    <source>
        <dbReference type="ARBA" id="ARBA00022617"/>
    </source>
</evidence>
<dbReference type="EMBL" id="JAULSY010000115">
    <property type="protein sequence ID" value="KAK0665231.1"/>
    <property type="molecule type" value="Genomic_DNA"/>
</dbReference>
<dbReference type="CDD" id="cd11060">
    <property type="entry name" value="CYP57A1-like"/>
    <property type="match status" value="1"/>
</dbReference>
<dbReference type="GO" id="GO:0005506">
    <property type="term" value="F:iron ion binding"/>
    <property type="evidence" value="ECO:0007669"/>
    <property type="project" value="InterPro"/>
</dbReference>
<dbReference type="PANTHER" id="PTHR24305:SF168">
    <property type="entry name" value="P450, PUTATIVE (EUROFUNG)-RELATED"/>
    <property type="match status" value="1"/>
</dbReference>
<sequence>MISLPLCLSLLSLFLTYLIFSRTSRYLRLAHIPGPLPAKITTLWLAYHQSTGSLARHLSSLSKRYGPIYRIAPDWVITSDPAAIRQVWSARGPWYRGEWYDMFRFDQPKHAALKAKLLPGYSGKDVDDLHEVVDCRVADLVRLVEQKYLSDNQKGVYRPMDLAEKAQFMTQDVISELAIGRCFECLIHDKDTYGQMTEVTGSLPLIVTLAIIPWTLGLLQNPIVRALLPKEKLEGVMRQQELARRHAARRFGVEKVVKRDMLGSFVKHGLGHTNAWLETFGQIGAGSDTTATAIRMTMFYLMSSPARYKKLQEEIDIAIQEGRVSSPITDEEARRLPYLQAVMREGMRLCPPVMGLLPRICDTEQIVCGVRIPPGTNVCWDAISILRDKETFGADAAVFRPERWLVEMKDVEKKKNMEFVQGLVFGTSGRFECLGKAIAMLELNKVFVELLRRFDFALVNPLTPLISRDYSLSLQVELWVTITERFARS</sequence>
<feature type="binding site" description="axial binding residue" evidence="4">
    <location>
        <position position="433"/>
    </location>
    <ligand>
        <name>heme</name>
        <dbReference type="ChEBI" id="CHEBI:30413"/>
    </ligand>
    <ligandPart>
        <name>Fe</name>
        <dbReference type="ChEBI" id="CHEBI:18248"/>
    </ligandPart>
</feature>
<dbReference type="SUPFAM" id="SSF48264">
    <property type="entry name" value="Cytochrome P450"/>
    <property type="match status" value="1"/>
</dbReference>
<dbReference type="InterPro" id="IPR050121">
    <property type="entry name" value="Cytochrome_P450_monoxygenase"/>
</dbReference>
<evidence type="ECO:0000256" key="4">
    <source>
        <dbReference type="PIRSR" id="PIRSR602401-1"/>
    </source>
</evidence>
<proteinExistence type="predicted"/>